<keyword evidence="3" id="KW-0732">Signal</keyword>
<protein>
    <submittedName>
        <fullName evidence="5">NitT/TauT family transport system substrate-binding protein</fullName>
    </submittedName>
</protein>
<feature type="domain" description="Solute-binding protein family 3/N-terminal" evidence="4">
    <location>
        <begin position="40"/>
        <end position="261"/>
    </location>
</feature>
<dbReference type="RefSeq" id="WP_354447522.1">
    <property type="nucleotide sequence ID" value="NZ_JBEPSH010000009.1"/>
</dbReference>
<dbReference type="Gene3D" id="3.40.190.10">
    <property type="entry name" value="Periplasmic binding protein-like II"/>
    <property type="match status" value="2"/>
</dbReference>
<dbReference type="SMART" id="SM00062">
    <property type="entry name" value="PBPb"/>
    <property type="match status" value="1"/>
</dbReference>
<proteinExistence type="inferred from homology"/>
<evidence type="ECO:0000313" key="5">
    <source>
        <dbReference type="EMBL" id="MET4579437.1"/>
    </source>
</evidence>
<accession>A0ABV2QEH9</accession>
<sequence>MTRSASSVIDLAGRFAKAVSRLTIVLGLALATTVTFSQTKIKFGLIGTNESQLPIWVAVNEGLFKAEKIEIDPIAFRGGGVAVQALVGGSIDLAAFATDHVLRLNNRGVQARYLIGIDRFITHILVIPANKDYKSLRDLKGKKIVVSAPGSYSDNVLRWSIKELGLDPDKDFTIIGTGGATAGRAGLDSGQVDALMTTTPDLINDEIESPGKYRILYDWRTIPHSGQAVIGKKEWVDKNPEVAKGVARAIYKAEQLIQNDPAATQRGVKKLFPERSDEFVKRFAAAAPKILSADGQISPPGFLKMIDILRSVEPDLKPIKQVDVDLTDKLLGR</sequence>
<comment type="similarity">
    <text evidence="2">Belongs to the bacterial solute-binding protein SsuA/TauA family.</text>
</comment>
<comment type="subcellular location">
    <subcellularLocation>
        <location evidence="1">Periplasm</location>
    </subcellularLocation>
</comment>
<dbReference type="PANTHER" id="PTHR30024">
    <property type="entry name" value="ALIPHATIC SULFONATES-BINDING PROTEIN-RELATED"/>
    <property type="match status" value="1"/>
</dbReference>
<comment type="caution">
    <text evidence="5">The sequence shown here is derived from an EMBL/GenBank/DDBJ whole genome shotgun (WGS) entry which is preliminary data.</text>
</comment>
<dbReference type="SUPFAM" id="SSF53850">
    <property type="entry name" value="Periplasmic binding protein-like II"/>
    <property type="match status" value="1"/>
</dbReference>
<evidence type="ECO:0000256" key="3">
    <source>
        <dbReference type="ARBA" id="ARBA00022729"/>
    </source>
</evidence>
<evidence type="ECO:0000259" key="4">
    <source>
        <dbReference type="SMART" id="SM00062"/>
    </source>
</evidence>
<dbReference type="Proteomes" id="UP001549320">
    <property type="component" value="Unassembled WGS sequence"/>
</dbReference>
<organism evidence="5 6">
    <name type="scientific">Ottowia thiooxydans</name>
    <dbReference type="NCBI Taxonomy" id="219182"/>
    <lineage>
        <taxon>Bacteria</taxon>
        <taxon>Pseudomonadati</taxon>
        <taxon>Pseudomonadota</taxon>
        <taxon>Betaproteobacteria</taxon>
        <taxon>Burkholderiales</taxon>
        <taxon>Comamonadaceae</taxon>
        <taxon>Ottowia</taxon>
    </lineage>
</organism>
<gene>
    <name evidence="5" type="ORF">ABIE13_004565</name>
</gene>
<keyword evidence="6" id="KW-1185">Reference proteome</keyword>
<evidence type="ECO:0000256" key="2">
    <source>
        <dbReference type="ARBA" id="ARBA00010742"/>
    </source>
</evidence>
<dbReference type="EMBL" id="JBEPSH010000009">
    <property type="protein sequence ID" value="MET4579437.1"/>
    <property type="molecule type" value="Genomic_DNA"/>
</dbReference>
<dbReference type="Pfam" id="PF13379">
    <property type="entry name" value="NMT1_2"/>
    <property type="match status" value="1"/>
</dbReference>
<name>A0ABV2QEH9_9BURK</name>
<reference evidence="5 6" key="1">
    <citation type="submission" date="2024-06" db="EMBL/GenBank/DDBJ databases">
        <title>Sorghum-associated microbial communities from plants grown in Nebraska, USA.</title>
        <authorList>
            <person name="Schachtman D."/>
        </authorList>
    </citation>
    <scope>NUCLEOTIDE SEQUENCE [LARGE SCALE GENOMIC DNA]</scope>
    <source>
        <strain evidence="5 6">2709</strain>
    </source>
</reference>
<evidence type="ECO:0000256" key="1">
    <source>
        <dbReference type="ARBA" id="ARBA00004418"/>
    </source>
</evidence>
<evidence type="ECO:0000313" key="6">
    <source>
        <dbReference type="Proteomes" id="UP001549320"/>
    </source>
</evidence>
<dbReference type="InterPro" id="IPR001638">
    <property type="entry name" value="Solute-binding_3/MltF_N"/>
</dbReference>
<dbReference type="PANTHER" id="PTHR30024:SF47">
    <property type="entry name" value="TAURINE-BINDING PERIPLASMIC PROTEIN"/>
    <property type="match status" value="1"/>
</dbReference>